<evidence type="ECO:0000256" key="1">
    <source>
        <dbReference type="ARBA" id="ARBA00023235"/>
    </source>
</evidence>
<name>A0A2A4B2K4_9SPHN</name>
<dbReference type="GO" id="GO:0016853">
    <property type="term" value="F:isomerase activity"/>
    <property type="evidence" value="ECO:0007669"/>
    <property type="project" value="UniProtKB-KW"/>
</dbReference>
<dbReference type="InterPro" id="IPR013022">
    <property type="entry name" value="Xyl_isomerase-like_TIM-brl"/>
</dbReference>
<feature type="domain" description="Xylose isomerase-like TIM barrel" evidence="4">
    <location>
        <begin position="22"/>
        <end position="247"/>
    </location>
</feature>
<sequence>MKLSACIEWQFAEGNEGLGDRIRAAHAAGLDHAEFHLWRDKDMAGVAEALAETGVTLTGFCVDPRRSIVDPAQHEEFLGAVRDTLAAAQKVGSPPLIVASGFNREGVSPNEHFAEAVKALRAAADLAEAAGVTLVLEPLNDRIDHPGMYLVSTTLGLDLIEAVGSPRLRLLYDVYHSRVMGEDMKAVLAGRIHLVEHVQVADLPGRNEPGTGDLDFAAIVADLRALGYERAIGLEYRPTLPAEASLAQTRDALGL</sequence>
<dbReference type="OrthoDB" id="9786584at2"/>
<dbReference type="EMBL" id="NWMW01000002">
    <property type="protein sequence ID" value="PCD01914.1"/>
    <property type="molecule type" value="Genomic_DNA"/>
</dbReference>
<keyword evidence="5" id="KW-0670">Pyruvate</keyword>
<dbReference type="AlphaFoldDB" id="A0A2A4B2K4"/>
<comment type="similarity">
    <text evidence="2">Belongs to the hyi family.</text>
</comment>
<protein>
    <submittedName>
        <fullName evidence="5">Hydroxypyruvate isomerase</fullName>
    </submittedName>
</protein>
<dbReference type="InterPro" id="IPR050417">
    <property type="entry name" value="Sugar_Epim/Isomerase"/>
</dbReference>
<evidence type="ECO:0000256" key="2">
    <source>
        <dbReference type="PIRNR" id="PIRNR006241"/>
    </source>
</evidence>
<reference evidence="5 6" key="1">
    <citation type="submission" date="2017-09" db="EMBL/GenBank/DDBJ databases">
        <title>Sphingomonas spermidinifaciens 9NM-10, whole genome shotgun sequence.</title>
        <authorList>
            <person name="Feng G."/>
            <person name="Zhu H."/>
        </authorList>
    </citation>
    <scope>NUCLEOTIDE SEQUENCE [LARGE SCALE GENOMIC DNA]</scope>
    <source>
        <strain evidence="5 6">9NM-10</strain>
    </source>
</reference>
<dbReference type="PANTHER" id="PTHR43489">
    <property type="entry name" value="ISOMERASE"/>
    <property type="match status" value="1"/>
</dbReference>
<evidence type="ECO:0000259" key="4">
    <source>
        <dbReference type="Pfam" id="PF01261"/>
    </source>
</evidence>
<evidence type="ECO:0000256" key="3">
    <source>
        <dbReference type="PIRSR" id="PIRSR006241-50"/>
    </source>
</evidence>
<gene>
    <name evidence="5" type="ORF">COC42_10425</name>
</gene>
<feature type="active site" description="Proton donor/acceptor" evidence="3">
    <location>
        <position position="137"/>
    </location>
</feature>
<dbReference type="RefSeq" id="WP_096343292.1">
    <property type="nucleotide sequence ID" value="NZ_NWMW01000002.1"/>
</dbReference>
<dbReference type="InterPro" id="IPR026040">
    <property type="entry name" value="HyI-like"/>
</dbReference>
<keyword evidence="6" id="KW-1185">Reference proteome</keyword>
<dbReference type="Gene3D" id="3.20.20.150">
    <property type="entry name" value="Divalent-metal-dependent TIM barrel enzymes"/>
    <property type="match status" value="1"/>
</dbReference>
<dbReference type="Proteomes" id="UP000218366">
    <property type="component" value="Unassembled WGS sequence"/>
</dbReference>
<dbReference type="InterPro" id="IPR036237">
    <property type="entry name" value="Xyl_isomerase-like_sf"/>
</dbReference>
<organism evidence="5 6">
    <name type="scientific">Sphingomonas spermidinifaciens</name>
    <dbReference type="NCBI Taxonomy" id="1141889"/>
    <lineage>
        <taxon>Bacteria</taxon>
        <taxon>Pseudomonadati</taxon>
        <taxon>Pseudomonadota</taxon>
        <taxon>Alphaproteobacteria</taxon>
        <taxon>Sphingomonadales</taxon>
        <taxon>Sphingomonadaceae</taxon>
        <taxon>Sphingomonas</taxon>
    </lineage>
</organism>
<dbReference type="SUPFAM" id="SSF51658">
    <property type="entry name" value="Xylose isomerase-like"/>
    <property type="match status" value="1"/>
</dbReference>
<dbReference type="PIRSF" id="PIRSF006241">
    <property type="entry name" value="HyI"/>
    <property type="match status" value="1"/>
</dbReference>
<feature type="active site" description="Proton donor/acceptor" evidence="3">
    <location>
        <position position="235"/>
    </location>
</feature>
<comment type="caution">
    <text evidence="5">The sequence shown here is derived from an EMBL/GenBank/DDBJ whole genome shotgun (WGS) entry which is preliminary data.</text>
</comment>
<evidence type="ECO:0000313" key="6">
    <source>
        <dbReference type="Proteomes" id="UP000218366"/>
    </source>
</evidence>
<evidence type="ECO:0000313" key="5">
    <source>
        <dbReference type="EMBL" id="PCD01914.1"/>
    </source>
</evidence>
<proteinExistence type="inferred from homology"/>
<dbReference type="Pfam" id="PF01261">
    <property type="entry name" value="AP_endonuc_2"/>
    <property type="match status" value="1"/>
</dbReference>
<accession>A0A2A4B2K4</accession>
<keyword evidence="1 2" id="KW-0413">Isomerase</keyword>